<feature type="region of interest" description="Disordered" evidence="5">
    <location>
        <begin position="1"/>
        <end position="21"/>
    </location>
</feature>
<evidence type="ECO:0000259" key="7">
    <source>
        <dbReference type="Pfam" id="PF00150"/>
    </source>
</evidence>
<dbReference type="EMBL" id="CDHN01000003">
    <property type="protein sequence ID" value="CEJ90497.1"/>
    <property type="molecule type" value="Genomic_DNA"/>
</dbReference>
<evidence type="ECO:0000256" key="5">
    <source>
        <dbReference type="SAM" id="MobiDB-lite"/>
    </source>
</evidence>
<dbReference type="GO" id="GO:0000272">
    <property type="term" value="P:polysaccharide catabolic process"/>
    <property type="evidence" value="ECO:0007669"/>
    <property type="project" value="InterPro"/>
</dbReference>
<organism evidence="8 9">
    <name type="scientific">[Torrubiella] hemipterigena</name>
    <dbReference type="NCBI Taxonomy" id="1531966"/>
    <lineage>
        <taxon>Eukaryota</taxon>
        <taxon>Fungi</taxon>
        <taxon>Dikarya</taxon>
        <taxon>Ascomycota</taxon>
        <taxon>Pezizomycotina</taxon>
        <taxon>Sordariomycetes</taxon>
        <taxon>Hypocreomycetidae</taxon>
        <taxon>Hypocreales</taxon>
        <taxon>Clavicipitaceae</taxon>
        <taxon>Clavicipitaceae incertae sedis</taxon>
        <taxon>'Torrubiella' clade</taxon>
    </lineage>
</organism>
<evidence type="ECO:0000256" key="4">
    <source>
        <dbReference type="RuleBase" id="RU361153"/>
    </source>
</evidence>
<accession>A0A0A1TKR0</accession>
<sequence>MSPGGGGSTPPAPTPKGHTTEAERQPLLAHNLHHLDYTDLRRNLVERPSIASLDAEESLLESPVLSRSEFLEKFAPVDPQHKKFSRRRMIVLVLGLCFVAFVYYVWRRELYLESPWLPDFESIEFSKKPLPEPLRRHLVSEYSLPLRTKGRDVVDAAGKRFKLHSVNWYGASDELFVPGGLDIQNRTTIAKTIKRLGFNSVRMPYADELVTTNPIISDHLVKANPDLAGLRALDVLEASVTALTDEGITVIMNNHITAATWCCGANPCDAGWSNDHLGSICPIRQTEEDWIRNWETVMVRYIHNPLVIGADLRNEVRGLWGTMPWKKWAAAAEKCGNRLLKMNPDWLIIVEGTESANDLTGVAKRPVQLDVDHRLVYSAHVYQWSGWGSKDGRFGQRNYESFKRTMRENWGYILEQDIAPVWVGELGAPHRPSVMDHTYWKHLWRYLKSIDADFGYWAINPRKPSGNAYESYSLVSDDWVTPVLDYRMKDMQDLIRLEQQN</sequence>
<dbReference type="PANTHER" id="PTHR31263">
    <property type="entry name" value="CELLULASE FAMILY PROTEIN (AFU_ORTHOLOGUE AFUA_5G14560)"/>
    <property type="match status" value="1"/>
</dbReference>
<keyword evidence="2 4" id="KW-0378">Hydrolase</keyword>
<keyword evidence="9" id="KW-1185">Reference proteome</keyword>
<keyword evidence="6" id="KW-0812">Transmembrane</keyword>
<dbReference type="OrthoDB" id="442731at2759"/>
<dbReference type="SUPFAM" id="SSF51445">
    <property type="entry name" value="(Trans)glycosidases"/>
    <property type="match status" value="1"/>
</dbReference>
<dbReference type="STRING" id="1531966.A0A0A1TKR0"/>
<dbReference type="HOGENOM" id="CLU_020735_3_0_1"/>
<evidence type="ECO:0000313" key="8">
    <source>
        <dbReference type="EMBL" id="CEJ90497.1"/>
    </source>
</evidence>
<evidence type="ECO:0000256" key="6">
    <source>
        <dbReference type="SAM" id="Phobius"/>
    </source>
</evidence>
<evidence type="ECO:0000256" key="3">
    <source>
        <dbReference type="ARBA" id="ARBA00023295"/>
    </source>
</evidence>
<evidence type="ECO:0000256" key="1">
    <source>
        <dbReference type="ARBA" id="ARBA00005641"/>
    </source>
</evidence>
<gene>
    <name evidence="8" type="ORF">VHEMI06280</name>
</gene>
<dbReference type="InterPro" id="IPR017853">
    <property type="entry name" value="GH"/>
</dbReference>
<protein>
    <submittedName>
        <fullName evidence="8">Putative Glycoside hydrolase family 16</fullName>
    </submittedName>
</protein>
<comment type="similarity">
    <text evidence="1 4">Belongs to the glycosyl hydrolase 5 (cellulase A) family.</text>
</comment>
<dbReference type="GO" id="GO:0004553">
    <property type="term" value="F:hydrolase activity, hydrolyzing O-glycosyl compounds"/>
    <property type="evidence" value="ECO:0007669"/>
    <property type="project" value="InterPro"/>
</dbReference>
<feature type="domain" description="Glycoside hydrolase family 5" evidence="7">
    <location>
        <begin position="155"/>
        <end position="461"/>
    </location>
</feature>
<proteinExistence type="inferred from homology"/>
<dbReference type="Gene3D" id="3.20.20.80">
    <property type="entry name" value="Glycosidases"/>
    <property type="match status" value="1"/>
</dbReference>
<evidence type="ECO:0000313" key="9">
    <source>
        <dbReference type="Proteomes" id="UP000039046"/>
    </source>
</evidence>
<keyword evidence="3 4" id="KW-0326">Glycosidase</keyword>
<keyword evidence="6" id="KW-1133">Transmembrane helix</keyword>
<feature type="transmembrane region" description="Helical" evidence="6">
    <location>
        <begin position="89"/>
        <end position="106"/>
    </location>
</feature>
<dbReference type="InterPro" id="IPR001547">
    <property type="entry name" value="Glyco_hydro_5"/>
</dbReference>
<dbReference type="AlphaFoldDB" id="A0A0A1TKR0"/>
<dbReference type="Pfam" id="PF00150">
    <property type="entry name" value="Cellulase"/>
    <property type="match status" value="1"/>
</dbReference>
<evidence type="ECO:0000256" key="2">
    <source>
        <dbReference type="ARBA" id="ARBA00022801"/>
    </source>
</evidence>
<keyword evidence="6" id="KW-0472">Membrane</keyword>
<reference evidence="8 9" key="1">
    <citation type="journal article" date="2015" name="Genome Announc.">
        <title>Draft Genome Sequence and Gene Annotation of the Entomopathogenic Fungus Verticillium hemipterigenum.</title>
        <authorList>
            <person name="Horn F."/>
            <person name="Habel A."/>
            <person name="Scharf D.H."/>
            <person name="Dworschak J."/>
            <person name="Brakhage A.A."/>
            <person name="Guthke R."/>
            <person name="Hertweck C."/>
            <person name="Linde J."/>
        </authorList>
    </citation>
    <scope>NUCLEOTIDE SEQUENCE [LARGE SCALE GENOMIC DNA]</scope>
</reference>
<dbReference type="Proteomes" id="UP000039046">
    <property type="component" value="Unassembled WGS sequence"/>
</dbReference>
<name>A0A0A1TKR0_9HYPO</name>
<dbReference type="PANTHER" id="PTHR31263:SF0">
    <property type="entry name" value="CELLULASE FAMILY PROTEIN (AFU_ORTHOLOGUE AFUA_5G14560)"/>
    <property type="match status" value="1"/>
</dbReference>